<name>A0A6J4NEA8_9CYAN</name>
<gene>
    <name evidence="1" type="ORF">AVDCRST_MAG84-5292</name>
</gene>
<dbReference type="AlphaFoldDB" id="A0A6J4NEA8"/>
<organism evidence="1">
    <name type="scientific">uncultured Microcoleus sp</name>
    <dbReference type="NCBI Taxonomy" id="259945"/>
    <lineage>
        <taxon>Bacteria</taxon>
        <taxon>Bacillati</taxon>
        <taxon>Cyanobacteriota</taxon>
        <taxon>Cyanophyceae</taxon>
        <taxon>Oscillatoriophycideae</taxon>
        <taxon>Oscillatoriales</taxon>
        <taxon>Microcoleaceae</taxon>
        <taxon>Microcoleus</taxon>
        <taxon>environmental samples</taxon>
    </lineage>
</organism>
<evidence type="ECO:0000313" key="1">
    <source>
        <dbReference type="EMBL" id="CAA9385029.1"/>
    </source>
</evidence>
<dbReference type="EMBL" id="CADCTZ010001205">
    <property type="protein sequence ID" value="CAA9385029.1"/>
    <property type="molecule type" value="Genomic_DNA"/>
</dbReference>
<proteinExistence type="predicted"/>
<reference evidence="1" key="1">
    <citation type="submission" date="2020-02" db="EMBL/GenBank/DDBJ databases">
        <authorList>
            <person name="Meier V. D."/>
        </authorList>
    </citation>
    <scope>NUCLEOTIDE SEQUENCE</scope>
    <source>
        <strain evidence="1">AVDCRST_MAG84</strain>
    </source>
</reference>
<sequence length="59" mass="6651">MIVRSTILTIFEGKRAIGTTQSGLISKNNIIIIFFLNVQSIAEKPQNYHPSLLILFSFI</sequence>
<protein>
    <submittedName>
        <fullName evidence="1">Uncharacterized protein</fullName>
    </submittedName>
</protein>
<accession>A0A6J4NEA8</accession>